<feature type="region of interest" description="Disordered" evidence="1">
    <location>
        <begin position="416"/>
        <end position="464"/>
    </location>
</feature>
<proteinExistence type="predicted"/>
<keyword evidence="2" id="KW-0472">Membrane</keyword>
<feature type="compositionally biased region" description="Low complexity" evidence="1">
    <location>
        <begin position="423"/>
        <end position="454"/>
    </location>
</feature>
<feature type="transmembrane region" description="Helical" evidence="2">
    <location>
        <begin position="299"/>
        <end position="316"/>
    </location>
</feature>
<keyword evidence="4" id="KW-0012">Acyltransferase</keyword>
<dbReference type="InterPro" id="IPR050879">
    <property type="entry name" value="Acyltransferase_3"/>
</dbReference>
<evidence type="ECO:0000313" key="4">
    <source>
        <dbReference type="EMBL" id="GAA3037007.1"/>
    </source>
</evidence>
<dbReference type="Proteomes" id="UP001499930">
    <property type="component" value="Unassembled WGS sequence"/>
</dbReference>
<feature type="transmembrane region" description="Helical" evidence="2">
    <location>
        <begin position="337"/>
        <end position="357"/>
    </location>
</feature>
<accession>A0ABP6LAX5</accession>
<dbReference type="PANTHER" id="PTHR23028">
    <property type="entry name" value="ACETYLTRANSFERASE"/>
    <property type="match status" value="1"/>
</dbReference>
<gene>
    <name evidence="4" type="ORF">GCM10017559_75980</name>
</gene>
<dbReference type="EMBL" id="BAAAWD010000026">
    <property type="protein sequence ID" value="GAA3037007.1"/>
    <property type="molecule type" value="Genomic_DNA"/>
</dbReference>
<feature type="transmembrane region" description="Helical" evidence="2">
    <location>
        <begin position="106"/>
        <end position="125"/>
    </location>
</feature>
<dbReference type="InterPro" id="IPR002656">
    <property type="entry name" value="Acyl_transf_3_dom"/>
</dbReference>
<organism evidence="4 5">
    <name type="scientific">Streptosporangium longisporum</name>
    <dbReference type="NCBI Taxonomy" id="46187"/>
    <lineage>
        <taxon>Bacteria</taxon>
        <taxon>Bacillati</taxon>
        <taxon>Actinomycetota</taxon>
        <taxon>Actinomycetes</taxon>
        <taxon>Streptosporangiales</taxon>
        <taxon>Streptosporangiaceae</taxon>
        <taxon>Streptosporangium</taxon>
    </lineage>
</organism>
<keyword evidence="2" id="KW-0812">Transmembrane</keyword>
<feature type="transmembrane region" description="Helical" evidence="2">
    <location>
        <begin position="231"/>
        <end position="248"/>
    </location>
</feature>
<feature type="transmembrane region" description="Helical" evidence="2">
    <location>
        <begin position="377"/>
        <end position="401"/>
    </location>
</feature>
<keyword evidence="2" id="KW-1133">Transmembrane helix</keyword>
<dbReference type="RefSeq" id="WP_344905939.1">
    <property type="nucleotide sequence ID" value="NZ_BAAAWD010000026.1"/>
</dbReference>
<feature type="transmembrane region" description="Helical" evidence="2">
    <location>
        <begin position="191"/>
        <end position="211"/>
    </location>
</feature>
<evidence type="ECO:0000313" key="5">
    <source>
        <dbReference type="Proteomes" id="UP001499930"/>
    </source>
</evidence>
<feature type="transmembrane region" description="Helical" evidence="2">
    <location>
        <begin position="26"/>
        <end position="47"/>
    </location>
</feature>
<sequence>MVATDGLNGVGTGSGKRIPRLEGLRGLLAAGVLVYHVAFMAGITSFIQQPGDGVWGVLTDGLGVMLPPFFVLSGMFLYRPFARATLAEGDRPAVGHFLLRRALRILPLYWLVAVVGLLTINFFNIDSVGDVLRPLLLVHFFWAAGQPMFGLEHTWTVPAEISFYLVLPILAWLGHRYARRTGDVARRARRMLLPVAGFALIGLAWVVYSRIPSLVASRVFSFEQYFWPLHFLHYFAGGMALAVASAYAEATSRQPSLHRLTARWPSLLWLVALVTYVVYGLKPFGAPVPGAWSGFVYEMSGIVAASIFSMAIVLLVTVANSGTRALDAVLGNRPLRYLGRVSYGIYLWHVLVIEYWFSNGALFGVPAVASVQWRGTVNFWVLLAFTAALTLLAATASYYLVERPLARLASRRSSGTESIAPSATVPTADAPGTAPAAPGTAPATGTTTGTDAPALADSGSGARR</sequence>
<feature type="domain" description="Acyltransferase 3" evidence="3">
    <location>
        <begin position="20"/>
        <end position="395"/>
    </location>
</feature>
<evidence type="ECO:0000256" key="1">
    <source>
        <dbReference type="SAM" id="MobiDB-lite"/>
    </source>
</evidence>
<feature type="transmembrane region" description="Helical" evidence="2">
    <location>
        <begin position="260"/>
        <end position="279"/>
    </location>
</feature>
<evidence type="ECO:0000256" key="2">
    <source>
        <dbReference type="SAM" id="Phobius"/>
    </source>
</evidence>
<protein>
    <submittedName>
        <fullName evidence="4">Acyltransferase</fullName>
    </submittedName>
</protein>
<comment type="caution">
    <text evidence="4">The sequence shown here is derived from an EMBL/GenBank/DDBJ whole genome shotgun (WGS) entry which is preliminary data.</text>
</comment>
<dbReference type="Pfam" id="PF01757">
    <property type="entry name" value="Acyl_transf_3"/>
    <property type="match status" value="1"/>
</dbReference>
<feature type="transmembrane region" description="Helical" evidence="2">
    <location>
        <begin position="161"/>
        <end position="179"/>
    </location>
</feature>
<reference evidence="5" key="1">
    <citation type="journal article" date="2019" name="Int. J. Syst. Evol. Microbiol.">
        <title>The Global Catalogue of Microorganisms (GCM) 10K type strain sequencing project: providing services to taxonomists for standard genome sequencing and annotation.</title>
        <authorList>
            <consortium name="The Broad Institute Genomics Platform"/>
            <consortium name="The Broad Institute Genome Sequencing Center for Infectious Disease"/>
            <person name="Wu L."/>
            <person name="Ma J."/>
        </authorList>
    </citation>
    <scope>NUCLEOTIDE SEQUENCE [LARGE SCALE GENOMIC DNA]</scope>
    <source>
        <strain evidence="5">JCM 3106</strain>
    </source>
</reference>
<feature type="transmembrane region" description="Helical" evidence="2">
    <location>
        <begin position="53"/>
        <end position="78"/>
    </location>
</feature>
<keyword evidence="4" id="KW-0808">Transferase</keyword>
<dbReference type="PANTHER" id="PTHR23028:SF53">
    <property type="entry name" value="ACYL_TRANSF_3 DOMAIN-CONTAINING PROTEIN"/>
    <property type="match status" value="1"/>
</dbReference>
<name>A0ABP6LAX5_9ACTN</name>
<evidence type="ECO:0000259" key="3">
    <source>
        <dbReference type="Pfam" id="PF01757"/>
    </source>
</evidence>
<keyword evidence="5" id="KW-1185">Reference proteome</keyword>
<dbReference type="GO" id="GO:0016746">
    <property type="term" value="F:acyltransferase activity"/>
    <property type="evidence" value="ECO:0007669"/>
    <property type="project" value="UniProtKB-KW"/>
</dbReference>